<dbReference type="RefSeq" id="WP_008951200.1">
    <property type="nucleotide sequence ID" value="NZ_AHTH01000041.1"/>
</dbReference>
<dbReference type="InterPro" id="IPR000073">
    <property type="entry name" value="AB_hydrolase_1"/>
</dbReference>
<dbReference type="eggNOG" id="COG0596">
    <property type="taxonomic scope" value="Bacteria"/>
</dbReference>
<sequence>MSVGQALVPMMHKLNVRVLGSGEQTLVLVHGFGCDQQIWQKLIPLLQLLPVKLVLLDLPGCGNSRVSEEAIAEYPTLQAFADDLLALLAELELSAVTLLAHSIGCAIGMLAAIQAPQRFRHILAITPSARYQNAAPDYFGGFEAADIEQLLQLMAQNQFGWAGLLAPQVLAQTEPSAVTEQLTQSFLHNNPAFSRHFARLVFYADIRASLPLVPVPVSIFYTQADMIVPQQAIDYLVAHLPQARAVPLAARGHYPQLTHPDLVAQQLMRELGYGLV</sequence>
<name>H3ZGN6_9ALTE</name>
<proteinExistence type="inferred from homology"/>
<dbReference type="AlphaFoldDB" id="H3ZGN6"/>
<dbReference type="Proteomes" id="UP000012046">
    <property type="component" value="Unassembled WGS sequence"/>
</dbReference>
<accession>H3ZGN6</accession>
<comment type="caution">
    <text evidence="3">The sequence shown here is derived from an EMBL/GenBank/DDBJ whole genome shotgun (WGS) entry which is preliminary data.</text>
</comment>
<evidence type="ECO:0000313" key="4">
    <source>
        <dbReference type="Proteomes" id="UP000012046"/>
    </source>
</evidence>
<dbReference type="EMBL" id="AHTH01000041">
    <property type="protein sequence ID" value="EHR40290.1"/>
    <property type="molecule type" value="Genomic_DNA"/>
</dbReference>
<evidence type="ECO:0000259" key="2">
    <source>
        <dbReference type="Pfam" id="PF00561"/>
    </source>
</evidence>
<reference evidence="3 4" key="1">
    <citation type="journal article" date="2012" name="J. Bacteriol.">
        <title>Genome Sequence of Extracellular-Protease-Producing Alishewanella jeotgali Isolated from Traditional Korean Fermented Seafood.</title>
        <authorList>
            <person name="Jung J."/>
            <person name="Chun J."/>
            <person name="Park W."/>
        </authorList>
    </citation>
    <scope>NUCLEOTIDE SEQUENCE [LARGE SCALE GENOMIC DNA]</scope>
    <source>
        <strain evidence="3 4">KCTC 22429</strain>
    </source>
</reference>
<dbReference type="STRING" id="1129374.AJE_12678"/>
<feature type="domain" description="AB hydrolase-1" evidence="2">
    <location>
        <begin position="25"/>
        <end position="260"/>
    </location>
</feature>
<dbReference type="PATRIC" id="fig|1129374.4.peg.2515"/>
<comment type="similarity">
    <text evidence="1">Belongs to the AB hydrolase superfamily.</text>
</comment>
<dbReference type="PANTHER" id="PTHR43039">
    <property type="entry name" value="ESTERASE-RELATED"/>
    <property type="match status" value="1"/>
</dbReference>
<protein>
    <submittedName>
        <fullName evidence="3">Sigma factor sigB regulation protein rsbQ</fullName>
    </submittedName>
</protein>
<dbReference type="SUPFAM" id="SSF53474">
    <property type="entry name" value="alpha/beta-Hydrolases"/>
    <property type="match status" value="1"/>
</dbReference>
<dbReference type="Pfam" id="PF00561">
    <property type="entry name" value="Abhydrolase_1"/>
    <property type="match status" value="1"/>
</dbReference>
<dbReference type="InterPro" id="IPR029058">
    <property type="entry name" value="AB_hydrolase_fold"/>
</dbReference>
<gene>
    <name evidence="3" type="ORF">AJE_12678</name>
</gene>
<organism evidence="3 4">
    <name type="scientific">Alishewanella jeotgali KCTC 22429</name>
    <dbReference type="NCBI Taxonomy" id="1129374"/>
    <lineage>
        <taxon>Bacteria</taxon>
        <taxon>Pseudomonadati</taxon>
        <taxon>Pseudomonadota</taxon>
        <taxon>Gammaproteobacteria</taxon>
        <taxon>Alteromonadales</taxon>
        <taxon>Alteromonadaceae</taxon>
        <taxon>Alishewanella</taxon>
    </lineage>
</organism>
<evidence type="ECO:0000313" key="3">
    <source>
        <dbReference type="EMBL" id="EHR40290.1"/>
    </source>
</evidence>
<dbReference type="Gene3D" id="3.40.50.1820">
    <property type="entry name" value="alpha/beta hydrolase"/>
    <property type="match status" value="1"/>
</dbReference>
<keyword evidence="4" id="KW-1185">Reference proteome</keyword>
<evidence type="ECO:0000256" key="1">
    <source>
        <dbReference type="ARBA" id="ARBA00008645"/>
    </source>
</evidence>